<proteinExistence type="predicted"/>
<dbReference type="GO" id="GO:0005886">
    <property type="term" value="C:plasma membrane"/>
    <property type="evidence" value="ECO:0007669"/>
    <property type="project" value="TreeGrafter"/>
</dbReference>
<dbReference type="PANTHER" id="PTHR23113:SF368">
    <property type="entry name" value="CELL DIVISION CONTROL PROTEIN 25"/>
    <property type="match status" value="1"/>
</dbReference>
<accession>A0A8S9WY47</accession>
<feature type="region of interest" description="Disordered" evidence="3">
    <location>
        <begin position="139"/>
        <end position="165"/>
    </location>
</feature>
<gene>
    <name evidence="5" type="ORF">GE061_006548</name>
</gene>
<keyword evidence="1 2" id="KW-0344">Guanine-nucleotide releasing factor</keyword>
<feature type="compositionally biased region" description="Low complexity" evidence="3">
    <location>
        <begin position="139"/>
        <end position="156"/>
    </location>
</feature>
<evidence type="ECO:0000313" key="5">
    <source>
        <dbReference type="EMBL" id="KAF6200245.1"/>
    </source>
</evidence>
<evidence type="ECO:0000256" key="1">
    <source>
        <dbReference type="ARBA" id="ARBA00022658"/>
    </source>
</evidence>
<dbReference type="SUPFAM" id="SSF48366">
    <property type="entry name" value="Ras GEF"/>
    <property type="match status" value="1"/>
</dbReference>
<name>A0A8S9WY47_APOLU</name>
<dbReference type="InterPro" id="IPR023578">
    <property type="entry name" value="Ras_GEF_dom_sf"/>
</dbReference>
<protein>
    <recommendedName>
        <fullName evidence="4">Ras-GEF domain-containing protein</fullName>
    </recommendedName>
</protein>
<evidence type="ECO:0000256" key="2">
    <source>
        <dbReference type="PROSITE-ProRule" id="PRU00168"/>
    </source>
</evidence>
<dbReference type="GO" id="GO:0005085">
    <property type="term" value="F:guanyl-nucleotide exchange factor activity"/>
    <property type="evidence" value="ECO:0007669"/>
    <property type="project" value="UniProtKB-KW"/>
</dbReference>
<dbReference type="InterPro" id="IPR008937">
    <property type="entry name" value="Ras-like_GEF"/>
</dbReference>
<dbReference type="EMBL" id="WIXP02000014">
    <property type="protein sequence ID" value="KAF6200245.1"/>
    <property type="molecule type" value="Genomic_DNA"/>
</dbReference>
<evidence type="ECO:0000256" key="3">
    <source>
        <dbReference type="SAM" id="MobiDB-lite"/>
    </source>
</evidence>
<evidence type="ECO:0000259" key="4">
    <source>
        <dbReference type="PROSITE" id="PS50009"/>
    </source>
</evidence>
<dbReference type="PROSITE" id="PS50009">
    <property type="entry name" value="RASGEF_CAT"/>
    <property type="match status" value="1"/>
</dbReference>
<dbReference type="GO" id="GO:0007265">
    <property type="term" value="P:Ras protein signal transduction"/>
    <property type="evidence" value="ECO:0007669"/>
    <property type="project" value="TreeGrafter"/>
</dbReference>
<dbReference type="Pfam" id="PF00617">
    <property type="entry name" value="RasGEF"/>
    <property type="match status" value="1"/>
</dbReference>
<dbReference type="SMART" id="SM00147">
    <property type="entry name" value="RasGEF"/>
    <property type="match status" value="1"/>
</dbReference>
<dbReference type="Proteomes" id="UP000466442">
    <property type="component" value="Unassembled WGS sequence"/>
</dbReference>
<dbReference type="OrthoDB" id="6021951at2759"/>
<dbReference type="AlphaFoldDB" id="A0A8S9WY47"/>
<dbReference type="InterPro" id="IPR001895">
    <property type="entry name" value="RASGEF_cat_dom"/>
</dbReference>
<comment type="caution">
    <text evidence="5">The sequence shown here is derived from an EMBL/GenBank/DDBJ whole genome shotgun (WGS) entry which is preliminary data.</text>
</comment>
<feature type="domain" description="Ras-GEF" evidence="4">
    <location>
        <begin position="479"/>
        <end position="722"/>
    </location>
</feature>
<dbReference type="PANTHER" id="PTHR23113">
    <property type="entry name" value="GUANINE NUCLEOTIDE EXCHANGE FACTOR"/>
    <property type="match status" value="1"/>
</dbReference>
<reference evidence="5" key="1">
    <citation type="journal article" date="2021" name="Mol. Ecol. Resour.">
        <title>Apolygus lucorum genome provides insights into omnivorousness and mesophyll feeding.</title>
        <authorList>
            <person name="Liu Y."/>
            <person name="Liu H."/>
            <person name="Wang H."/>
            <person name="Huang T."/>
            <person name="Liu B."/>
            <person name="Yang B."/>
            <person name="Yin L."/>
            <person name="Li B."/>
            <person name="Zhang Y."/>
            <person name="Zhang S."/>
            <person name="Jiang F."/>
            <person name="Zhang X."/>
            <person name="Ren Y."/>
            <person name="Wang B."/>
            <person name="Wang S."/>
            <person name="Lu Y."/>
            <person name="Wu K."/>
            <person name="Fan W."/>
            <person name="Wang G."/>
        </authorList>
    </citation>
    <scope>NUCLEOTIDE SEQUENCE</scope>
    <source>
        <strain evidence="5">12Hb</strain>
    </source>
</reference>
<sequence length="770" mass="88778">MTLNRIQKLLFTEYSDFEDTVLLECPFAQTTRDGEGIQQLHVGLTPTKLILAKDFLEWKDDPSCKEDPVVGTLELVSMLPVEFVNLSVYRRKTRNTIKARFCNQQVFYFELAASFRREMFWNLWCDRMKFLCPEYDRSSSASSEESVGSSSSSSSSLKVRPFSGPKSWEERNLYLGNEFRTENEVLIKCSSKQSVSHTNESALRSSSEKYEEPLDMKTSSADYYQRVDRFGAGIDENCETSLYLPAGPALIYNDYGRPKSTSATSDEESATTCYQMMCLTEEAVRIWERNQGKATPKPKKHKRSSGLVPFANHLLGFGRLEITSGSLVSAQLKKCASEVNLVKRSEVTTAIPKRLLVSSVSCECLQDREREYMEDLPVRQSWRYNRTIGRVLYWTRREAEYSKPTSTLYCKLRRHLTQINDYRKSLGVKKKKSIWTRMKKQNVPKRDIIIPPLLKPVRSYNTLKKQLQMDISVSSWDFDSTILSYQLTLLDRDFFLMIPPTELETLASEKSSRNAPNIRLMVDFSDRIANLIVSEIVRLDSLKMRARLIGKYINVADKLHRLHNMHSTHSVLNGLTMPAIHRMTLTWAYMRKHHYSKYKRLNTLLKIYKDVRSPLYCKMFEKYSRTPPYLPSIRCMVYGLLGHLPKASFLSGSKSYHSFASSIWSKRQRLRFWRTQSVGGSLASETTRNTISTESGEFSNLDSIVRPLDVGDCGKGLRLEAAKESLKIWQQSATTYDLIESPLVREFLLKGKYLEEAESFFFSQKTEPNT</sequence>
<evidence type="ECO:0000313" key="6">
    <source>
        <dbReference type="Proteomes" id="UP000466442"/>
    </source>
</evidence>
<dbReference type="Gene3D" id="1.10.840.10">
    <property type="entry name" value="Ras guanine-nucleotide exchange factors catalytic domain"/>
    <property type="match status" value="1"/>
</dbReference>
<organism evidence="5 6">
    <name type="scientific">Apolygus lucorum</name>
    <name type="common">Small green plant bug</name>
    <name type="synonym">Lygocoris lucorum</name>
    <dbReference type="NCBI Taxonomy" id="248454"/>
    <lineage>
        <taxon>Eukaryota</taxon>
        <taxon>Metazoa</taxon>
        <taxon>Ecdysozoa</taxon>
        <taxon>Arthropoda</taxon>
        <taxon>Hexapoda</taxon>
        <taxon>Insecta</taxon>
        <taxon>Pterygota</taxon>
        <taxon>Neoptera</taxon>
        <taxon>Paraneoptera</taxon>
        <taxon>Hemiptera</taxon>
        <taxon>Heteroptera</taxon>
        <taxon>Panheteroptera</taxon>
        <taxon>Cimicomorpha</taxon>
        <taxon>Miridae</taxon>
        <taxon>Mirini</taxon>
        <taxon>Apolygus</taxon>
    </lineage>
</organism>
<keyword evidence="6" id="KW-1185">Reference proteome</keyword>
<dbReference type="InterPro" id="IPR036964">
    <property type="entry name" value="RASGEF_cat_dom_sf"/>
</dbReference>